<dbReference type="CDD" id="cd15210">
    <property type="entry name" value="7tmA_GPR84-like"/>
    <property type="match status" value="1"/>
</dbReference>
<keyword evidence="9 10" id="KW-0807">Transducer</keyword>
<dbReference type="Pfam" id="PF00001">
    <property type="entry name" value="7tm_1"/>
    <property type="match status" value="1"/>
</dbReference>
<evidence type="ECO:0000313" key="15">
    <source>
        <dbReference type="Proteomes" id="UP000440578"/>
    </source>
</evidence>
<evidence type="ECO:0000256" key="3">
    <source>
        <dbReference type="ARBA" id="ARBA00022475"/>
    </source>
</evidence>
<dbReference type="SUPFAM" id="SSF81321">
    <property type="entry name" value="Family A G protein-coupled receptor-like"/>
    <property type="match status" value="1"/>
</dbReference>
<evidence type="ECO:0000256" key="7">
    <source>
        <dbReference type="ARBA" id="ARBA00023136"/>
    </source>
</evidence>
<dbReference type="PROSITE" id="PS00237">
    <property type="entry name" value="G_PROTEIN_RECEP_F1_1"/>
    <property type="match status" value="1"/>
</dbReference>
<dbReference type="GO" id="GO:0004930">
    <property type="term" value="F:G protein-coupled receptor activity"/>
    <property type="evidence" value="ECO:0007669"/>
    <property type="project" value="UniProtKB-KW"/>
</dbReference>
<feature type="transmembrane region" description="Helical" evidence="12">
    <location>
        <begin position="109"/>
        <end position="132"/>
    </location>
</feature>
<evidence type="ECO:0000256" key="2">
    <source>
        <dbReference type="ARBA" id="ARBA00010663"/>
    </source>
</evidence>
<evidence type="ECO:0000256" key="8">
    <source>
        <dbReference type="ARBA" id="ARBA00023170"/>
    </source>
</evidence>
<feature type="transmembrane region" description="Helical" evidence="12">
    <location>
        <begin position="253"/>
        <end position="273"/>
    </location>
</feature>
<keyword evidence="8 10" id="KW-0675">Receptor</keyword>
<evidence type="ECO:0000313" key="14">
    <source>
        <dbReference type="EMBL" id="KAF0297024.1"/>
    </source>
</evidence>
<feature type="compositionally biased region" description="Basic and acidic residues" evidence="11">
    <location>
        <begin position="229"/>
        <end position="246"/>
    </location>
</feature>
<dbReference type="Gene3D" id="1.20.1070.10">
    <property type="entry name" value="Rhodopsin 7-helix transmembrane proteins"/>
    <property type="match status" value="1"/>
</dbReference>
<keyword evidence="7 12" id="KW-0472">Membrane</keyword>
<dbReference type="GO" id="GO:0005886">
    <property type="term" value="C:plasma membrane"/>
    <property type="evidence" value="ECO:0007669"/>
    <property type="project" value="UniProtKB-SubCell"/>
</dbReference>
<name>A0A6A4VZK6_AMPAM</name>
<evidence type="ECO:0000256" key="9">
    <source>
        <dbReference type="ARBA" id="ARBA00023224"/>
    </source>
</evidence>
<feature type="transmembrane region" description="Helical" evidence="12">
    <location>
        <begin position="285"/>
        <end position="305"/>
    </location>
</feature>
<proteinExistence type="inferred from homology"/>
<reference evidence="14 15" key="1">
    <citation type="submission" date="2019-07" db="EMBL/GenBank/DDBJ databases">
        <title>Draft genome assembly of a fouling barnacle, Amphibalanus amphitrite (Darwin, 1854): The first reference genome for Thecostraca.</title>
        <authorList>
            <person name="Kim W."/>
        </authorList>
    </citation>
    <scope>NUCLEOTIDE SEQUENCE [LARGE SCALE GENOMIC DNA]</scope>
    <source>
        <strain evidence="14">SNU_AA5</strain>
        <tissue evidence="14">Soma without cirri and trophi</tissue>
    </source>
</reference>
<dbReference type="OrthoDB" id="10044919at2759"/>
<keyword evidence="4 10" id="KW-0812">Transmembrane</keyword>
<gene>
    <name evidence="14" type="primary">moody_12</name>
    <name evidence="14" type="ORF">FJT64_005510</name>
</gene>
<evidence type="ECO:0000259" key="13">
    <source>
        <dbReference type="PROSITE" id="PS50262"/>
    </source>
</evidence>
<comment type="subcellular location">
    <subcellularLocation>
        <location evidence="1">Cell membrane</location>
        <topology evidence="1">Multi-pass membrane protein</topology>
    </subcellularLocation>
</comment>
<evidence type="ECO:0000256" key="11">
    <source>
        <dbReference type="SAM" id="MobiDB-lite"/>
    </source>
</evidence>
<sequence>MSDNSTMDPTAGDEDLGELSKFSQPLMTLTAFLIAVYMIVGLFGNAITVLALLRCPRVRNVTTAFIVSLCIADFSFCLLVLPFEVSRFSNGAWLFGEEFLCVLFPLLKYGNVGCSLLSIAMITINRFVMVAFNKAYQKIYQWRWVWAQLAFIWLYSYLMLVPTLAGSWGRFGFDPRLKTCTIIRVDGHSAKIPLFIIGFVIPSLAICICYAGILAVVIMSHRRQRRHSARETSQQKKSREERSRKSEMRITKMSLAVFVTFVVCYLPITIAKVKDPTVKYPGVHILGYILVYLSACVNPIIYVIMSKQYRQAYKTVLFCQRPRLFSENSSQCREDRQRPPTPSSSKTMMSQLSVTEREWRHSPGPRLKSASSASDNAFLEQDESRM</sequence>
<evidence type="ECO:0000256" key="10">
    <source>
        <dbReference type="RuleBase" id="RU000688"/>
    </source>
</evidence>
<dbReference type="PROSITE" id="PS50262">
    <property type="entry name" value="G_PROTEIN_RECEP_F1_2"/>
    <property type="match status" value="1"/>
</dbReference>
<feature type="transmembrane region" description="Helical" evidence="12">
    <location>
        <begin position="194"/>
        <end position="218"/>
    </location>
</feature>
<keyword evidence="5 12" id="KW-1133">Transmembrane helix</keyword>
<dbReference type="PANTHER" id="PTHR24228:SF63">
    <property type="entry name" value="G-PROTEIN COUPLED RECEPTOR MOODY"/>
    <property type="match status" value="1"/>
</dbReference>
<dbReference type="PRINTS" id="PR00237">
    <property type="entry name" value="GPCRRHODOPSN"/>
</dbReference>
<comment type="caution">
    <text evidence="14">The sequence shown here is derived from an EMBL/GenBank/DDBJ whole genome shotgun (WGS) entry which is preliminary data.</text>
</comment>
<evidence type="ECO:0000256" key="1">
    <source>
        <dbReference type="ARBA" id="ARBA00004651"/>
    </source>
</evidence>
<evidence type="ECO:0000256" key="4">
    <source>
        <dbReference type="ARBA" id="ARBA00022692"/>
    </source>
</evidence>
<comment type="similarity">
    <text evidence="2 10">Belongs to the G-protein coupled receptor 1 family.</text>
</comment>
<feature type="transmembrane region" description="Helical" evidence="12">
    <location>
        <begin position="144"/>
        <end position="165"/>
    </location>
</feature>
<dbReference type="PANTHER" id="PTHR24228">
    <property type="entry name" value="B2 BRADYKININ RECEPTOR/ANGIOTENSIN II RECEPTOR"/>
    <property type="match status" value="1"/>
</dbReference>
<dbReference type="SMART" id="SM01381">
    <property type="entry name" value="7TM_GPCR_Srsx"/>
    <property type="match status" value="1"/>
</dbReference>
<dbReference type="AlphaFoldDB" id="A0A6A4VZK6"/>
<keyword evidence="3" id="KW-1003">Cell membrane</keyword>
<dbReference type="InterPro" id="IPR000276">
    <property type="entry name" value="GPCR_Rhodpsn"/>
</dbReference>
<accession>A0A6A4VZK6</accession>
<evidence type="ECO:0000256" key="5">
    <source>
        <dbReference type="ARBA" id="ARBA00022989"/>
    </source>
</evidence>
<keyword evidence="15" id="KW-1185">Reference proteome</keyword>
<feature type="region of interest" description="Disordered" evidence="11">
    <location>
        <begin position="329"/>
        <end position="386"/>
    </location>
</feature>
<dbReference type="Proteomes" id="UP000440578">
    <property type="component" value="Unassembled WGS sequence"/>
</dbReference>
<feature type="transmembrane region" description="Helical" evidence="12">
    <location>
        <begin position="65"/>
        <end position="83"/>
    </location>
</feature>
<organism evidence="14 15">
    <name type="scientific">Amphibalanus amphitrite</name>
    <name type="common">Striped barnacle</name>
    <name type="synonym">Balanus amphitrite</name>
    <dbReference type="NCBI Taxonomy" id="1232801"/>
    <lineage>
        <taxon>Eukaryota</taxon>
        <taxon>Metazoa</taxon>
        <taxon>Ecdysozoa</taxon>
        <taxon>Arthropoda</taxon>
        <taxon>Crustacea</taxon>
        <taxon>Multicrustacea</taxon>
        <taxon>Cirripedia</taxon>
        <taxon>Thoracica</taxon>
        <taxon>Thoracicalcarea</taxon>
        <taxon>Balanomorpha</taxon>
        <taxon>Balanoidea</taxon>
        <taxon>Balanidae</taxon>
        <taxon>Amphibalaninae</taxon>
        <taxon>Amphibalanus</taxon>
    </lineage>
</organism>
<feature type="region of interest" description="Disordered" evidence="11">
    <location>
        <begin position="227"/>
        <end position="246"/>
    </location>
</feature>
<evidence type="ECO:0000256" key="12">
    <source>
        <dbReference type="SAM" id="Phobius"/>
    </source>
</evidence>
<dbReference type="InterPro" id="IPR017452">
    <property type="entry name" value="GPCR_Rhodpsn_7TM"/>
</dbReference>
<evidence type="ECO:0000256" key="6">
    <source>
        <dbReference type="ARBA" id="ARBA00023040"/>
    </source>
</evidence>
<protein>
    <submittedName>
        <fullName evidence="14">G-protein coupled receptor moody</fullName>
    </submittedName>
</protein>
<dbReference type="EMBL" id="VIIS01001515">
    <property type="protein sequence ID" value="KAF0297024.1"/>
    <property type="molecule type" value="Genomic_DNA"/>
</dbReference>
<feature type="transmembrane region" description="Helical" evidence="12">
    <location>
        <begin position="29"/>
        <end position="53"/>
    </location>
</feature>
<feature type="domain" description="G-protein coupled receptors family 1 profile" evidence="13">
    <location>
        <begin position="44"/>
        <end position="302"/>
    </location>
</feature>
<keyword evidence="6 10" id="KW-0297">G-protein coupled receptor</keyword>